<feature type="compositionally biased region" description="Basic and acidic residues" evidence="1">
    <location>
        <begin position="38"/>
        <end position="47"/>
    </location>
</feature>
<reference evidence="2 3" key="1">
    <citation type="journal article" date="2018" name="Front. Plant Sci.">
        <title>Red Clover (Trifolium pratense) and Zigzag Clover (T. medium) - A Picture of Genomic Similarities and Differences.</title>
        <authorList>
            <person name="Dluhosova J."/>
            <person name="Istvanek J."/>
            <person name="Nedelnik J."/>
            <person name="Repkova J."/>
        </authorList>
    </citation>
    <scope>NUCLEOTIDE SEQUENCE [LARGE SCALE GENOMIC DNA]</scope>
    <source>
        <strain evidence="3">cv. 10/8</strain>
        <tissue evidence="2">Leaf</tissue>
    </source>
</reference>
<evidence type="ECO:0000313" key="2">
    <source>
        <dbReference type="EMBL" id="MCI32606.1"/>
    </source>
</evidence>
<keyword evidence="3" id="KW-1185">Reference proteome</keyword>
<comment type="caution">
    <text evidence="2">The sequence shown here is derived from an EMBL/GenBank/DDBJ whole genome shotgun (WGS) entry which is preliminary data.</text>
</comment>
<evidence type="ECO:0000313" key="3">
    <source>
        <dbReference type="Proteomes" id="UP000265520"/>
    </source>
</evidence>
<evidence type="ECO:0000256" key="1">
    <source>
        <dbReference type="SAM" id="MobiDB-lite"/>
    </source>
</evidence>
<name>A0A392R9T6_9FABA</name>
<dbReference type="EMBL" id="LXQA010197127">
    <property type="protein sequence ID" value="MCI32606.1"/>
    <property type="molecule type" value="Genomic_DNA"/>
</dbReference>
<feature type="region of interest" description="Disordered" evidence="1">
    <location>
        <begin position="34"/>
        <end position="56"/>
    </location>
</feature>
<sequence length="56" mass="6379">DRLRSRGESYVAIYKKIKMKGMFLLIAPDVKQPELGAEDEKNKRDSAGNRARRGKS</sequence>
<dbReference type="AlphaFoldDB" id="A0A392R9T6"/>
<accession>A0A392R9T6</accession>
<dbReference type="Proteomes" id="UP000265520">
    <property type="component" value="Unassembled WGS sequence"/>
</dbReference>
<proteinExistence type="predicted"/>
<protein>
    <submittedName>
        <fullName evidence="2">Uncharacterized protein</fullName>
    </submittedName>
</protein>
<organism evidence="2 3">
    <name type="scientific">Trifolium medium</name>
    <dbReference type="NCBI Taxonomy" id="97028"/>
    <lineage>
        <taxon>Eukaryota</taxon>
        <taxon>Viridiplantae</taxon>
        <taxon>Streptophyta</taxon>
        <taxon>Embryophyta</taxon>
        <taxon>Tracheophyta</taxon>
        <taxon>Spermatophyta</taxon>
        <taxon>Magnoliopsida</taxon>
        <taxon>eudicotyledons</taxon>
        <taxon>Gunneridae</taxon>
        <taxon>Pentapetalae</taxon>
        <taxon>rosids</taxon>
        <taxon>fabids</taxon>
        <taxon>Fabales</taxon>
        <taxon>Fabaceae</taxon>
        <taxon>Papilionoideae</taxon>
        <taxon>50 kb inversion clade</taxon>
        <taxon>NPAAA clade</taxon>
        <taxon>Hologalegina</taxon>
        <taxon>IRL clade</taxon>
        <taxon>Trifolieae</taxon>
        <taxon>Trifolium</taxon>
    </lineage>
</organism>
<feature type="non-terminal residue" evidence="2">
    <location>
        <position position="1"/>
    </location>
</feature>